<dbReference type="InterPro" id="IPR000215">
    <property type="entry name" value="Serpin_fam"/>
</dbReference>
<dbReference type="InterPro" id="IPR023796">
    <property type="entry name" value="Serpin_dom"/>
</dbReference>
<evidence type="ECO:0000259" key="3">
    <source>
        <dbReference type="Pfam" id="PF00079"/>
    </source>
</evidence>
<accession>A0AAV5F271</accession>
<dbReference type="PANTHER" id="PTHR11461:SF313">
    <property type="entry name" value="SERPIN-Z5-RELATED"/>
    <property type="match status" value="1"/>
</dbReference>
<reference evidence="4" key="2">
    <citation type="submission" date="2021-12" db="EMBL/GenBank/DDBJ databases">
        <title>Resequencing data analysis of finger millet.</title>
        <authorList>
            <person name="Hatakeyama M."/>
            <person name="Aluri S."/>
            <person name="Balachadran M.T."/>
            <person name="Sivarajan S.R."/>
            <person name="Poveda L."/>
            <person name="Shimizu-Inatsugi R."/>
            <person name="Schlapbach R."/>
            <person name="Sreeman S.M."/>
            <person name="Shimizu K.K."/>
        </authorList>
    </citation>
    <scope>NUCLEOTIDE SEQUENCE</scope>
</reference>
<proteinExistence type="inferred from homology"/>
<feature type="region of interest" description="Disordered" evidence="2">
    <location>
        <begin position="1"/>
        <end position="20"/>
    </location>
</feature>
<name>A0AAV5F271_ELECO</name>
<evidence type="ECO:0000256" key="1">
    <source>
        <dbReference type="ARBA" id="ARBA00009500"/>
    </source>
</evidence>
<dbReference type="SUPFAM" id="SSF56574">
    <property type="entry name" value="Serpins"/>
    <property type="match status" value="1"/>
</dbReference>
<dbReference type="Pfam" id="PF00079">
    <property type="entry name" value="Serpin"/>
    <property type="match status" value="1"/>
</dbReference>
<feature type="compositionally biased region" description="Basic residues" evidence="2">
    <location>
        <begin position="166"/>
        <end position="176"/>
    </location>
</feature>
<dbReference type="GO" id="GO:0004867">
    <property type="term" value="F:serine-type endopeptidase inhibitor activity"/>
    <property type="evidence" value="ECO:0007669"/>
    <property type="project" value="InterPro"/>
</dbReference>
<protein>
    <recommendedName>
        <fullName evidence="3">Serpin domain-containing protein</fullName>
    </recommendedName>
</protein>
<comment type="caution">
    <text evidence="4">The sequence shown here is derived from an EMBL/GenBank/DDBJ whole genome shotgun (WGS) entry which is preliminary data.</text>
</comment>
<dbReference type="PANTHER" id="PTHR11461">
    <property type="entry name" value="SERINE PROTEASE INHIBITOR, SERPIN"/>
    <property type="match status" value="1"/>
</dbReference>
<organism evidence="4 5">
    <name type="scientific">Eleusine coracana subsp. coracana</name>
    <dbReference type="NCBI Taxonomy" id="191504"/>
    <lineage>
        <taxon>Eukaryota</taxon>
        <taxon>Viridiplantae</taxon>
        <taxon>Streptophyta</taxon>
        <taxon>Embryophyta</taxon>
        <taxon>Tracheophyta</taxon>
        <taxon>Spermatophyta</taxon>
        <taxon>Magnoliopsida</taxon>
        <taxon>Liliopsida</taxon>
        <taxon>Poales</taxon>
        <taxon>Poaceae</taxon>
        <taxon>PACMAD clade</taxon>
        <taxon>Chloridoideae</taxon>
        <taxon>Cynodonteae</taxon>
        <taxon>Eleusininae</taxon>
        <taxon>Eleusine</taxon>
    </lineage>
</organism>
<gene>
    <name evidence="4" type="primary">gb16874</name>
    <name evidence="4" type="ORF">PR202_gb16874</name>
</gene>
<evidence type="ECO:0000313" key="4">
    <source>
        <dbReference type="EMBL" id="GJN28717.1"/>
    </source>
</evidence>
<sequence length="176" mass="18477">MESAEASSATSHKKPRRSAGPGALTALILRLTKQFAAPNKGNKNVIFSPLSIYSVLSLIAAGAGGDTLNELLSVLSAGSRVDLAEFVGGVSERALADGSASGGPHVSFACGVFNDKTRALKPAYRDAATKSYKAEARARERNLLQRQVGEAIHRGEHQGGEVPPPGRHHRQHSTDA</sequence>
<dbReference type="InterPro" id="IPR036186">
    <property type="entry name" value="Serpin_sf"/>
</dbReference>
<feature type="domain" description="Serpin" evidence="3">
    <location>
        <begin position="25"/>
        <end position="138"/>
    </location>
</feature>
<feature type="compositionally biased region" description="Polar residues" evidence="2">
    <location>
        <begin position="1"/>
        <end position="10"/>
    </location>
</feature>
<keyword evidence="5" id="KW-1185">Reference proteome</keyword>
<evidence type="ECO:0000256" key="2">
    <source>
        <dbReference type="SAM" id="MobiDB-lite"/>
    </source>
</evidence>
<dbReference type="Gene3D" id="3.30.497.10">
    <property type="entry name" value="Antithrombin, subunit I, domain 2"/>
    <property type="match status" value="1"/>
</dbReference>
<dbReference type="Proteomes" id="UP001054889">
    <property type="component" value="Unassembled WGS sequence"/>
</dbReference>
<feature type="region of interest" description="Disordered" evidence="2">
    <location>
        <begin position="148"/>
        <end position="176"/>
    </location>
</feature>
<reference evidence="4" key="1">
    <citation type="journal article" date="2018" name="DNA Res.">
        <title>Multiple hybrid de novo genome assembly of finger millet, an orphan allotetraploid crop.</title>
        <authorList>
            <person name="Hatakeyama M."/>
            <person name="Aluri S."/>
            <person name="Balachadran M.T."/>
            <person name="Sivarajan S.R."/>
            <person name="Patrignani A."/>
            <person name="Gruter S."/>
            <person name="Poveda L."/>
            <person name="Shimizu-Inatsugi R."/>
            <person name="Baeten J."/>
            <person name="Francoijs K.J."/>
            <person name="Nataraja K.N."/>
            <person name="Reddy Y.A.N."/>
            <person name="Phadnis S."/>
            <person name="Ravikumar R.L."/>
            <person name="Schlapbach R."/>
            <person name="Sreeman S.M."/>
            <person name="Shimizu K.K."/>
        </authorList>
    </citation>
    <scope>NUCLEOTIDE SEQUENCE</scope>
</reference>
<dbReference type="AlphaFoldDB" id="A0AAV5F271"/>
<dbReference type="EMBL" id="BQKI01000081">
    <property type="protein sequence ID" value="GJN28717.1"/>
    <property type="molecule type" value="Genomic_DNA"/>
</dbReference>
<comment type="similarity">
    <text evidence="1">Belongs to the serpin family.</text>
</comment>
<evidence type="ECO:0000313" key="5">
    <source>
        <dbReference type="Proteomes" id="UP001054889"/>
    </source>
</evidence>
<dbReference type="InterPro" id="IPR042178">
    <property type="entry name" value="Serpin_sf_1"/>
</dbReference>
<dbReference type="GO" id="GO:0005615">
    <property type="term" value="C:extracellular space"/>
    <property type="evidence" value="ECO:0007669"/>
    <property type="project" value="InterPro"/>
</dbReference>